<dbReference type="InterPro" id="IPR008969">
    <property type="entry name" value="CarboxyPept-like_regulatory"/>
</dbReference>
<dbReference type="InterPro" id="IPR037066">
    <property type="entry name" value="Plug_dom_sf"/>
</dbReference>
<dbReference type="EMBL" id="BMIK01000019">
    <property type="protein sequence ID" value="GGC43274.1"/>
    <property type="molecule type" value="Genomic_DNA"/>
</dbReference>
<dbReference type="NCBIfam" id="TIGR04056">
    <property type="entry name" value="OMP_RagA_SusC"/>
    <property type="match status" value="1"/>
</dbReference>
<evidence type="ECO:0000313" key="9">
    <source>
        <dbReference type="EMBL" id="GGC43274.1"/>
    </source>
</evidence>
<keyword evidence="3 7" id="KW-1134">Transmembrane beta strand</keyword>
<dbReference type="Proteomes" id="UP000597338">
    <property type="component" value="Unassembled WGS sequence"/>
</dbReference>
<keyword evidence="2 7" id="KW-0813">Transport</keyword>
<dbReference type="Gene3D" id="2.170.130.10">
    <property type="entry name" value="TonB-dependent receptor, plug domain"/>
    <property type="match status" value="1"/>
</dbReference>
<keyword evidence="6 7" id="KW-0998">Cell outer membrane</keyword>
<dbReference type="Pfam" id="PF07715">
    <property type="entry name" value="Plug"/>
    <property type="match status" value="1"/>
</dbReference>
<dbReference type="InterPro" id="IPR039426">
    <property type="entry name" value="TonB-dep_rcpt-like"/>
</dbReference>
<sequence>MYKNLCAFRWGSYASTKLIIIMKLIALLIPLFVLKSYGTSIAQQVSIQVKNATLEEVIARLRPQTPYKFYYDVDMIKKANPLTLDIVNTTLENALEKCFEGQPLYYSIRKGIVVIHPRGKEATPAASEPALQQQTVRGTVLDENRQPLEGVNIKVKNTSATAFTGRNGTFEIAADGTQNTLVFSYLGYRTQEQVIVGDEQDLLVRMEPEEKDIEEVVVVGYGTQLKRDVTGAITSIKAKDLRERPVTSVRQMLLGRGAGVYVTNNGNRPGNEATVLIRGRRSFNAGNDPLYVIDGIPINGGFNDINPDDVASIEILKDASAVAIYGSRGANGVVLITTKRGVSGEPSIRYNAYFGLSNPVRYIDVMDGNAFAEYKRESRRAYGRYDDSDPEADTKLFEPIELEMLQRGQYTDWQRLLVQNGQRQNHELNISGGSDKTNYSVSLGYFNEKGYLPGQYFTRYTSRINLDQEIGRRIKFGLSTLGSFSQQSSANSFGLSLFSNPLSKPYDEAGNVLFYPTNDVTMPNPMADLVDGAVINRAKRFRLLTSLYGQVNFTDDLSYRINVGPDLIYAGGGDFRASNTSARNQGLSSAGVNGDLTLLYTIENLLNYKKTVANKHRFDVTALYSISARTNEGMTAAVQDLPVDQFEYYNLGAASQINGVGSSYEKWSILSYMGRINYSFADRLSLTLTGRADGSSRFSTEEKWGFFPSAAIAYNLHEEAFLRRLPALDQFKIRLSYGKVGNTGISPYATQGLLGRTVYEFGGSEAYGYRPISIRNDQLRWESTASANLGIDFAWFDNRLSGTLEFYRSKTTDLLLPRVLPISGGFGEVLENVGATRNTGVEITLSSTNIRRENRGNFTWMTDFNIATNKEEILELSQGKVDDVGNLRFIGRPISVYYDYNKIGIWQLGEEEEAAKFNSSVGQVRVLDRNGNGAVDQDDRMYLGTSVPKWTGGMNNRFQYRGFELSIFVQGRWGNKFRSEPHQGNTFALQGRYNNLDVDYWTESNPTNAYPRPNFNQARQYASTLNLFDASFLRVRNIYLGYDFAPGIVRRIAARALNVYASVQDPFIVSPYVQQHNGTDPEISGSPSLVTYTLGIRANF</sequence>
<comment type="caution">
    <text evidence="9">The sequence shown here is derived from an EMBL/GenBank/DDBJ whole genome shotgun (WGS) entry which is preliminary data.</text>
</comment>
<dbReference type="SUPFAM" id="SSF56935">
    <property type="entry name" value="Porins"/>
    <property type="match status" value="1"/>
</dbReference>
<keyword evidence="5 7" id="KW-0472">Membrane</keyword>
<keyword evidence="10" id="KW-1185">Reference proteome</keyword>
<dbReference type="RefSeq" id="WP_188753191.1">
    <property type="nucleotide sequence ID" value="NZ_BMIK01000019.1"/>
</dbReference>
<dbReference type="InterPro" id="IPR036942">
    <property type="entry name" value="Beta-barrel_TonB_sf"/>
</dbReference>
<evidence type="ECO:0000256" key="1">
    <source>
        <dbReference type="ARBA" id="ARBA00004571"/>
    </source>
</evidence>
<dbReference type="InterPro" id="IPR023996">
    <property type="entry name" value="TonB-dep_OMP_SusC/RagA"/>
</dbReference>
<organism evidence="9 10">
    <name type="scientific">Parapedobacter defluvii</name>
    <dbReference type="NCBI Taxonomy" id="2045106"/>
    <lineage>
        <taxon>Bacteria</taxon>
        <taxon>Pseudomonadati</taxon>
        <taxon>Bacteroidota</taxon>
        <taxon>Sphingobacteriia</taxon>
        <taxon>Sphingobacteriales</taxon>
        <taxon>Sphingobacteriaceae</taxon>
        <taxon>Parapedobacter</taxon>
    </lineage>
</organism>
<name>A0ABQ1MR44_9SPHI</name>
<evidence type="ECO:0000259" key="8">
    <source>
        <dbReference type="Pfam" id="PF07715"/>
    </source>
</evidence>
<evidence type="ECO:0000256" key="6">
    <source>
        <dbReference type="ARBA" id="ARBA00023237"/>
    </source>
</evidence>
<proteinExistence type="inferred from homology"/>
<evidence type="ECO:0000313" key="10">
    <source>
        <dbReference type="Proteomes" id="UP000597338"/>
    </source>
</evidence>
<evidence type="ECO:0000256" key="7">
    <source>
        <dbReference type="PROSITE-ProRule" id="PRU01360"/>
    </source>
</evidence>
<protein>
    <submittedName>
        <fullName evidence="9">SusC/RagA family TonB-linked outer membrane protein</fullName>
    </submittedName>
</protein>
<dbReference type="PROSITE" id="PS52016">
    <property type="entry name" value="TONB_DEPENDENT_REC_3"/>
    <property type="match status" value="1"/>
</dbReference>
<dbReference type="NCBIfam" id="TIGR04057">
    <property type="entry name" value="SusC_RagA_signa"/>
    <property type="match status" value="1"/>
</dbReference>
<comment type="subcellular location">
    <subcellularLocation>
        <location evidence="1 7">Cell outer membrane</location>
        <topology evidence="1 7">Multi-pass membrane protein</topology>
    </subcellularLocation>
</comment>
<accession>A0ABQ1MR44</accession>
<evidence type="ECO:0000256" key="4">
    <source>
        <dbReference type="ARBA" id="ARBA00022692"/>
    </source>
</evidence>
<evidence type="ECO:0000256" key="5">
    <source>
        <dbReference type="ARBA" id="ARBA00023136"/>
    </source>
</evidence>
<feature type="domain" description="TonB-dependent receptor plug" evidence="8">
    <location>
        <begin position="226"/>
        <end position="333"/>
    </location>
</feature>
<reference evidence="10" key="1">
    <citation type="journal article" date="2019" name="Int. J. Syst. Evol. Microbiol.">
        <title>The Global Catalogue of Microorganisms (GCM) 10K type strain sequencing project: providing services to taxonomists for standard genome sequencing and annotation.</title>
        <authorList>
            <consortium name="The Broad Institute Genomics Platform"/>
            <consortium name="The Broad Institute Genome Sequencing Center for Infectious Disease"/>
            <person name="Wu L."/>
            <person name="Ma J."/>
        </authorList>
    </citation>
    <scope>NUCLEOTIDE SEQUENCE [LARGE SCALE GENOMIC DNA]</scope>
    <source>
        <strain evidence="10">CGMCC 1.15342</strain>
    </source>
</reference>
<comment type="similarity">
    <text evidence="7">Belongs to the TonB-dependent receptor family.</text>
</comment>
<evidence type="ECO:0000256" key="3">
    <source>
        <dbReference type="ARBA" id="ARBA00022452"/>
    </source>
</evidence>
<dbReference type="InterPro" id="IPR012910">
    <property type="entry name" value="Plug_dom"/>
</dbReference>
<gene>
    <name evidence="9" type="ORF">GCM10011386_39440</name>
</gene>
<dbReference type="Gene3D" id="2.40.170.20">
    <property type="entry name" value="TonB-dependent receptor, beta-barrel domain"/>
    <property type="match status" value="1"/>
</dbReference>
<dbReference type="Gene3D" id="2.60.40.1120">
    <property type="entry name" value="Carboxypeptidase-like, regulatory domain"/>
    <property type="match status" value="1"/>
</dbReference>
<dbReference type="Pfam" id="PF13715">
    <property type="entry name" value="CarbopepD_reg_2"/>
    <property type="match status" value="1"/>
</dbReference>
<keyword evidence="4 7" id="KW-0812">Transmembrane</keyword>
<dbReference type="InterPro" id="IPR023997">
    <property type="entry name" value="TonB-dep_OMP_SusC/RagA_CS"/>
</dbReference>
<dbReference type="SUPFAM" id="SSF49464">
    <property type="entry name" value="Carboxypeptidase regulatory domain-like"/>
    <property type="match status" value="1"/>
</dbReference>
<evidence type="ECO:0000256" key="2">
    <source>
        <dbReference type="ARBA" id="ARBA00022448"/>
    </source>
</evidence>